<protein>
    <recommendedName>
        <fullName evidence="2">Pyridoxamine 5'-phosphate oxidase Alr4036 family FMN-binding domain-containing protein</fullName>
    </recommendedName>
</protein>
<comment type="caution">
    <text evidence="3">The sequence shown here is derived from an EMBL/GenBank/DDBJ whole genome shotgun (WGS) entry which is preliminary data.</text>
</comment>
<evidence type="ECO:0000259" key="2">
    <source>
        <dbReference type="Pfam" id="PF12766"/>
    </source>
</evidence>
<feature type="region of interest" description="Disordered" evidence="1">
    <location>
        <begin position="254"/>
        <end position="296"/>
    </location>
</feature>
<dbReference type="InterPro" id="IPR012349">
    <property type="entry name" value="Split_barrel_FMN-bd"/>
</dbReference>
<dbReference type="PANTHER" id="PTHR28243:SF1">
    <property type="entry name" value="PYRIDOXAMINE 5'-PHOSPHATE OXIDASE ALR4036 FAMILY FMN-BINDING DOMAIN-CONTAINING PROTEIN"/>
    <property type="match status" value="1"/>
</dbReference>
<evidence type="ECO:0000313" key="4">
    <source>
        <dbReference type="Proteomes" id="UP001150569"/>
    </source>
</evidence>
<dbReference type="OrthoDB" id="434253at2759"/>
<dbReference type="EMBL" id="JANBPT010000753">
    <property type="protein sequence ID" value="KAJ1913403.1"/>
    <property type="molecule type" value="Genomic_DNA"/>
</dbReference>
<dbReference type="Proteomes" id="UP001150569">
    <property type="component" value="Unassembled WGS sequence"/>
</dbReference>
<dbReference type="Gene3D" id="2.30.110.10">
    <property type="entry name" value="Electron Transport, Fmn-binding Protein, Chain A"/>
    <property type="match status" value="1"/>
</dbReference>
<keyword evidence="4" id="KW-1185">Reference proteome</keyword>
<dbReference type="Pfam" id="PF12766">
    <property type="entry name" value="Pyridox_oxase_2"/>
    <property type="match status" value="1"/>
</dbReference>
<feature type="compositionally biased region" description="Low complexity" evidence="1">
    <location>
        <begin position="254"/>
        <end position="269"/>
    </location>
</feature>
<name>A0A9W8DK84_9FUNG</name>
<dbReference type="AlphaFoldDB" id="A0A9W8DK84"/>
<accession>A0A9W8DK84</accession>
<dbReference type="GO" id="GO:0010181">
    <property type="term" value="F:FMN binding"/>
    <property type="evidence" value="ECO:0007669"/>
    <property type="project" value="InterPro"/>
</dbReference>
<dbReference type="SUPFAM" id="SSF50475">
    <property type="entry name" value="FMN-binding split barrel"/>
    <property type="match status" value="1"/>
</dbReference>
<feature type="domain" description="Pyridoxamine 5'-phosphate oxidase Alr4036 family FMN-binding" evidence="2">
    <location>
        <begin position="8"/>
        <end position="140"/>
    </location>
</feature>
<organism evidence="3 4">
    <name type="scientific">Tieghemiomyces parasiticus</name>
    <dbReference type="NCBI Taxonomy" id="78921"/>
    <lineage>
        <taxon>Eukaryota</taxon>
        <taxon>Fungi</taxon>
        <taxon>Fungi incertae sedis</taxon>
        <taxon>Zoopagomycota</taxon>
        <taxon>Kickxellomycotina</taxon>
        <taxon>Dimargaritomycetes</taxon>
        <taxon>Dimargaritales</taxon>
        <taxon>Dimargaritaceae</taxon>
        <taxon>Tieghemiomyces</taxon>
    </lineage>
</organism>
<dbReference type="PANTHER" id="PTHR28243">
    <property type="entry name" value="AGL049CP"/>
    <property type="match status" value="1"/>
</dbReference>
<sequence length="414" mass="46007">MSTHSALPPWKPLLQASLQENYATAKRPAHINYVQLATLDVKGQPSNRTVIFRGFAGEKAAHPSLPSFLDHQLITDDREKRAQRRRLEGLGNYQSELLVFTTHVKSDKVREIEKNPKAEICWYLPETNEQFRLKGQMYLITSPTYYGHHIAEEQKYQAAYAYLQQFCHRTGVTPVTSPAATETDDPTHAATQPRVPDIDWELFRLNHFFHTNPSLRSSFTWDYSGRAWADVPPQEQDAAKRQLTCQRLDLPEAADTTLADETSSTTTTTNVAAKQRREAEDNMGSGAANATDQRLSSSFTTQSSTYRLVQHALANFVLLAFKVDRVDHVTLDTIPPGRYQFIRQLEGMNPPVSNPATSPSTLSTTATAAVVGEAFAGEQGGEEEGVVEATTAEGLLKSPTVTESTGWSELELVP</sequence>
<evidence type="ECO:0000256" key="1">
    <source>
        <dbReference type="SAM" id="MobiDB-lite"/>
    </source>
</evidence>
<dbReference type="InterPro" id="IPR024624">
    <property type="entry name" value="Pyridox_Oxase_Alr4036_FMN-bd"/>
</dbReference>
<evidence type="ECO:0000313" key="3">
    <source>
        <dbReference type="EMBL" id="KAJ1913403.1"/>
    </source>
</evidence>
<proteinExistence type="predicted"/>
<gene>
    <name evidence="3" type="ORF">IWQ60_009220</name>
</gene>
<reference evidence="3" key="1">
    <citation type="submission" date="2022-07" db="EMBL/GenBank/DDBJ databases">
        <title>Phylogenomic reconstructions and comparative analyses of Kickxellomycotina fungi.</title>
        <authorList>
            <person name="Reynolds N.K."/>
            <person name="Stajich J.E."/>
            <person name="Barry K."/>
            <person name="Grigoriev I.V."/>
            <person name="Crous P."/>
            <person name="Smith M.E."/>
        </authorList>
    </citation>
    <scope>NUCLEOTIDE SEQUENCE</scope>
    <source>
        <strain evidence="3">RSA 861</strain>
    </source>
</reference>